<dbReference type="EMBL" id="JAADJZ010000001">
    <property type="protein sequence ID" value="KAF2878149.1"/>
    <property type="molecule type" value="Genomic_DNA"/>
</dbReference>
<dbReference type="Proteomes" id="UP000481861">
    <property type="component" value="Unassembled WGS sequence"/>
</dbReference>
<keyword evidence="2" id="KW-1185">Reference proteome</keyword>
<proteinExistence type="predicted"/>
<evidence type="ECO:0000313" key="1">
    <source>
        <dbReference type="EMBL" id="KAF2878149.1"/>
    </source>
</evidence>
<accession>A0A7C8IF78</accession>
<comment type="caution">
    <text evidence="1">The sequence shown here is derived from an EMBL/GenBank/DDBJ whole genome shotgun (WGS) entry which is preliminary data.</text>
</comment>
<name>A0A7C8IF78_9PLEO</name>
<gene>
    <name evidence="1" type="ORF">BDV95DRAFT_12890</name>
</gene>
<reference evidence="1 2" key="1">
    <citation type="submission" date="2020-01" db="EMBL/GenBank/DDBJ databases">
        <authorList>
            <consortium name="DOE Joint Genome Institute"/>
            <person name="Haridas S."/>
            <person name="Albert R."/>
            <person name="Binder M."/>
            <person name="Bloem J."/>
            <person name="Labutti K."/>
            <person name="Salamov A."/>
            <person name="Andreopoulos B."/>
            <person name="Baker S.E."/>
            <person name="Barry K."/>
            <person name="Bills G."/>
            <person name="Bluhm B.H."/>
            <person name="Cannon C."/>
            <person name="Castanera R."/>
            <person name="Culley D.E."/>
            <person name="Daum C."/>
            <person name="Ezra D."/>
            <person name="Gonzalez J.B."/>
            <person name="Henrissat B."/>
            <person name="Kuo A."/>
            <person name="Liang C."/>
            <person name="Lipzen A."/>
            <person name="Lutzoni F."/>
            <person name="Magnuson J."/>
            <person name="Mondo S."/>
            <person name="Nolan M."/>
            <person name="Ohm R."/>
            <person name="Pangilinan J."/>
            <person name="Park H.-J.H."/>
            <person name="Ramirez L."/>
            <person name="Alfaro M."/>
            <person name="Sun H."/>
            <person name="Tritt A."/>
            <person name="Yoshinaga Y."/>
            <person name="Zwiers L.-H.L."/>
            <person name="Turgeon B.G."/>
            <person name="Goodwin S.B."/>
            <person name="Spatafora J.W."/>
            <person name="Crous P.W."/>
            <person name="Grigoriev I.V."/>
        </authorList>
    </citation>
    <scope>NUCLEOTIDE SEQUENCE [LARGE SCALE GENOMIC DNA]</scope>
    <source>
        <strain evidence="1 2">CBS 611.86</strain>
    </source>
</reference>
<organism evidence="1 2">
    <name type="scientific">Massariosphaeria phaeospora</name>
    <dbReference type="NCBI Taxonomy" id="100035"/>
    <lineage>
        <taxon>Eukaryota</taxon>
        <taxon>Fungi</taxon>
        <taxon>Dikarya</taxon>
        <taxon>Ascomycota</taxon>
        <taxon>Pezizomycotina</taxon>
        <taxon>Dothideomycetes</taxon>
        <taxon>Pleosporomycetidae</taxon>
        <taxon>Pleosporales</taxon>
        <taxon>Pleosporales incertae sedis</taxon>
        <taxon>Massariosphaeria</taxon>
    </lineage>
</organism>
<dbReference type="AlphaFoldDB" id="A0A7C8IF78"/>
<evidence type="ECO:0000313" key="2">
    <source>
        <dbReference type="Proteomes" id="UP000481861"/>
    </source>
</evidence>
<protein>
    <submittedName>
        <fullName evidence="1">Uncharacterized protein</fullName>
    </submittedName>
</protein>
<sequence length="155" mass="17321">MMSLTVSCSQWCAPPSFPSLTVTLLSRGQNLTASQSPFALSSSPLELAAYGRANALHVRTSRRRFCTTGNQTRVRNWSAVASICHHSIQVVSSLDSVFSEYSNKHSLTPFRAPSMMYLCRVDTCAGCRRHRNEETEAEGRRRKLLGWLPNYVHGN</sequence>